<name>A0ABY9ALT7_PARCI</name>
<sequence>MPGRPTRRACLAAAVGAASASAWMPWPAHALPARTLAFPRDHGSHPDLRTEWWYITGHAHADGRDWGFQITFFRSRVDETRTLRSAFAAHQLLFAHAALTDVRGGRLLHDQRIARAGFGVAQAQESDTSIRIGDWSLARSGTADGGSRYAARIPAERFTLELEFDSTQPLILQGRQGLSRKGPEPEQASYYYSQPQLAVRGTIALPGRRLAIGGDGANNSGASRTARAWLDHEWSEALMHPEAVGWDWIGMNLDGGGALTAFRLRRQDGSALWASGSFRAGANATLQVFEQAEAMAFTPLRHWTSPRTGTRYPVAWRIDTPAGRFGVDALADDQELDSRGSTGAIYWEGLSVLRDASGSEVGRGYLELTGYAGVLRL</sequence>
<keyword evidence="1" id="KW-0732">Signal</keyword>
<dbReference type="SUPFAM" id="SSF159245">
    <property type="entry name" value="AttH-like"/>
    <property type="match status" value="1"/>
</dbReference>
<evidence type="ECO:0000259" key="2">
    <source>
        <dbReference type="Pfam" id="PF07143"/>
    </source>
</evidence>
<dbReference type="EMBL" id="CP127363">
    <property type="protein sequence ID" value="WIY47788.1"/>
    <property type="molecule type" value="Genomic_DNA"/>
</dbReference>
<keyword evidence="4" id="KW-1185">Reference proteome</keyword>
<feature type="chain" id="PRO_5047116660" evidence="1">
    <location>
        <begin position="31"/>
        <end position="377"/>
    </location>
</feature>
<dbReference type="Gene3D" id="2.40.370.10">
    <property type="entry name" value="AttH-like domain"/>
    <property type="match status" value="2"/>
</dbReference>
<reference evidence="3 4" key="1">
    <citation type="submission" date="2023-06" db="EMBL/GenBank/DDBJ databases">
        <authorList>
            <person name="Ham H."/>
            <person name="Park D.S."/>
        </authorList>
    </citation>
    <scope>NUCLEOTIDE SEQUENCE [LARGE SCALE GENOMIC DNA]</scope>
    <source>
        <strain evidence="3 4">KACC 17005</strain>
    </source>
</reference>
<dbReference type="Proteomes" id="UP001242732">
    <property type="component" value="Chromosome"/>
</dbReference>
<dbReference type="RefSeq" id="WP_011794429.1">
    <property type="nucleotide sequence ID" value="NZ_CP029373.1"/>
</dbReference>
<organism evidence="3 4">
    <name type="scientific">Paracidovorax citrulli</name>
    <name type="common">Acidovorax citrulli</name>
    <dbReference type="NCBI Taxonomy" id="80869"/>
    <lineage>
        <taxon>Bacteria</taxon>
        <taxon>Pseudomonadati</taxon>
        <taxon>Pseudomonadota</taxon>
        <taxon>Betaproteobacteria</taxon>
        <taxon>Burkholderiales</taxon>
        <taxon>Comamonadaceae</taxon>
        <taxon>Paracidovorax</taxon>
    </lineage>
</organism>
<proteinExistence type="predicted"/>
<dbReference type="Pfam" id="PF17186">
    <property type="entry name" value="Lipocalin_9"/>
    <property type="match status" value="1"/>
</dbReference>
<dbReference type="PANTHER" id="PTHR38591:SF1">
    <property type="entry name" value="BLL1000 PROTEIN"/>
    <property type="match status" value="1"/>
</dbReference>
<accession>A0ABY9ALT7</accession>
<evidence type="ECO:0000313" key="4">
    <source>
        <dbReference type="Proteomes" id="UP001242732"/>
    </source>
</evidence>
<dbReference type="InterPro" id="IPR023374">
    <property type="entry name" value="AttH-like_dom_sf"/>
</dbReference>
<gene>
    <name evidence="3" type="ORF">QRO08_18415</name>
</gene>
<dbReference type="PROSITE" id="PS51318">
    <property type="entry name" value="TAT"/>
    <property type="match status" value="1"/>
</dbReference>
<evidence type="ECO:0000256" key="1">
    <source>
        <dbReference type="SAM" id="SignalP"/>
    </source>
</evidence>
<dbReference type="PANTHER" id="PTHR38591">
    <property type="entry name" value="HYDROLASE"/>
    <property type="match status" value="1"/>
</dbReference>
<protein>
    <submittedName>
        <fullName evidence="3">Carotenoid 1,2-hydratase</fullName>
    </submittedName>
</protein>
<dbReference type="InterPro" id="IPR010791">
    <property type="entry name" value="AttH_dom"/>
</dbReference>
<dbReference type="InterPro" id="IPR006311">
    <property type="entry name" value="TAT_signal"/>
</dbReference>
<feature type="domain" description="AttH" evidence="2">
    <location>
        <begin position="50"/>
        <end position="236"/>
    </location>
</feature>
<dbReference type="Pfam" id="PF07143">
    <property type="entry name" value="CrtC"/>
    <property type="match status" value="1"/>
</dbReference>
<dbReference type="GeneID" id="79790949"/>
<feature type="signal peptide" evidence="1">
    <location>
        <begin position="1"/>
        <end position="30"/>
    </location>
</feature>
<evidence type="ECO:0000313" key="3">
    <source>
        <dbReference type="EMBL" id="WIY47788.1"/>
    </source>
</evidence>